<keyword evidence="6 7" id="KW-0034">Amyloid</keyword>
<dbReference type="InterPro" id="IPR005528">
    <property type="entry name" value="ChpA-H"/>
</dbReference>
<keyword evidence="3" id="KW-0964">Secreted</keyword>
<evidence type="ECO:0000256" key="6">
    <source>
        <dbReference type="ARBA" id="ARBA00023087"/>
    </source>
</evidence>
<evidence type="ECO:0000256" key="8">
    <source>
        <dbReference type="SAM" id="SignalP"/>
    </source>
</evidence>
<keyword evidence="4 8" id="KW-0732">Signal</keyword>
<dbReference type="PROSITE" id="PS51884">
    <property type="entry name" value="CHAPLIN"/>
    <property type="match status" value="1"/>
</dbReference>
<evidence type="ECO:0000256" key="7">
    <source>
        <dbReference type="PROSITE-ProRule" id="PRU01232"/>
    </source>
</evidence>
<organism evidence="10 11">
    <name type="scientific">Streptomyces abikoensis</name>
    <dbReference type="NCBI Taxonomy" id="97398"/>
    <lineage>
        <taxon>Bacteria</taxon>
        <taxon>Bacillati</taxon>
        <taxon>Actinomycetota</taxon>
        <taxon>Actinomycetes</taxon>
        <taxon>Kitasatosporales</taxon>
        <taxon>Streptomycetaceae</taxon>
        <taxon>Streptomyces</taxon>
    </lineage>
</organism>
<sequence length="102" mass="10182">MSRIARAVVVTAAVGASLAGFAGSAVADSVANGAAVGSPGVVSGNVIQIPIQIPINLCGNSIDIVGLLNPASGNTCINGDFAEPTFASEEHHHSHGHSHHEH</sequence>
<keyword evidence="2" id="KW-0134">Cell wall</keyword>
<evidence type="ECO:0000313" key="10">
    <source>
        <dbReference type="EMBL" id="MFI0911751.1"/>
    </source>
</evidence>
<feature type="chain" id="PRO_5045341225" evidence="8">
    <location>
        <begin position="28"/>
        <end position="102"/>
    </location>
</feature>
<evidence type="ECO:0000313" key="11">
    <source>
        <dbReference type="Proteomes" id="UP001611162"/>
    </source>
</evidence>
<feature type="signal peptide" evidence="8">
    <location>
        <begin position="1"/>
        <end position="27"/>
    </location>
</feature>
<evidence type="ECO:0000256" key="2">
    <source>
        <dbReference type="ARBA" id="ARBA00022512"/>
    </source>
</evidence>
<dbReference type="EMBL" id="JBIRRB010000004">
    <property type="protein sequence ID" value="MFI0911751.1"/>
    <property type="molecule type" value="Genomic_DNA"/>
</dbReference>
<gene>
    <name evidence="10" type="ORF">ACH4TF_14965</name>
</gene>
<comment type="subcellular location">
    <subcellularLocation>
        <location evidence="1">Secreted</location>
        <location evidence="1">Cell wall</location>
    </subcellularLocation>
</comment>
<evidence type="ECO:0000259" key="9">
    <source>
        <dbReference type="PROSITE" id="PS51884"/>
    </source>
</evidence>
<feature type="domain" description="Chaplin" evidence="9">
    <location>
        <begin position="38"/>
        <end position="78"/>
    </location>
</feature>
<keyword evidence="5" id="KW-0130">Cell adhesion</keyword>
<evidence type="ECO:0000256" key="4">
    <source>
        <dbReference type="ARBA" id="ARBA00022729"/>
    </source>
</evidence>
<keyword evidence="11" id="KW-1185">Reference proteome</keyword>
<evidence type="ECO:0000256" key="3">
    <source>
        <dbReference type="ARBA" id="ARBA00022525"/>
    </source>
</evidence>
<dbReference type="Pfam" id="PF03777">
    <property type="entry name" value="ChpA-C"/>
    <property type="match status" value="1"/>
</dbReference>
<dbReference type="RefSeq" id="WP_397613028.1">
    <property type="nucleotide sequence ID" value="NZ_JBIRRB010000004.1"/>
</dbReference>
<reference evidence="10 11" key="1">
    <citation type="submission" date="2024-10" db="EMBL/GenBank/DDBJ databases">
        <title>The Natural Products Discovery Center: Release of the First 8490 Sequenced Strains for Exploring Actinobacteria Biosynthetic Diversity.</title>
        <authorList>
            <person name="Kalkreuter E."/>
            <person name="Kautsar S.A."/>
            <person name="Yang D."/>
            <person name="Bader C.D."/>
            <person name="Teijaro C.N."/>
            <person name="Fluegel L."/>
            <person name="Davis C.M."/>
            <person name="Simpson J.R."/>
            <person name="Lauterbach L."/>
            <person name="Steele A.D."/>
            <person name="Gui C."/>
            <person name="Meng S."/>
            <person name="Li G."/>
            <person name="Viehrig K."/>
            <person name="Ye F."/>
            <person name="Su P."/>
            <person name="Kiefer A.F."/>
            <person name="Nichols A."/>
            <person name="Cepeda A.J."/>
            <person name="Yan W."/>
            <person name="Fan B."/>
            <person name="Jiang Y."/>
            <person name="Adhikari A."/>
            <person name="Zheng C.-J."/>
            <person name="Schuster L."/>
            <person name="Cowan T.M."/>
            <person name="Smanski M.J."/>
            <person name="Chevrette M.G."/>
            <person name="De Carvalho L.P.S."/>
            <person name="Shen B."/>
        </authorList>
    </citation>
    <scope>NUCLEOTIDE SEQUENCE [LARGE SCALE GENOMIC DNA]</scope>
    <source>
        <strain evidence="10 11">NPDC020979</strain>
    </source>
</reference>
<name>A0ABW7T2M8_9ACTN</name>
<proteinExistence type="predicted"/>
<evidence type="ECO:0000256" key="5">
    <source>
        <dbReference type="ARBA" id="ARBA00022889"/>
    </source>
</evidence>
<protein>
    <submittedName>
        <fullName evidence="10">Chaplin</fullName>
    </submittedName>
</protein>
<dbReference type="Proteomes" id="UP001611162">
    <property type="component" value="Unassembled WGS sequence"/>
</dbReference>
<comment type="caution">
    <text evidence="10">The sequence shown here is derived from an EMBL/GenBank/DDBJ whole genome shotgun (WGS) entry which is preliminary data.</text>
</comment>
<evidence type="ECO:0000256" key="1">
    <source>
        <dbReference type="ARBA" id="ARBA00004191"/>
    </source>
</evidence>
<accession>A0ABW7T2M8</accession>